<reference evidence="1 2" key="2">
    <citation type="submission" date="2018-11" db="EMBL/GenBank/DDBJ databases">
        <authorList>
            <consortium name="Pathogen Informatics"/>
        </authorList>
    </citation>
    <scope>NUCLEOTIDE SEQUENCE [LARGE SCALE GENOMIC DNA]</scope>
</reference>
<dbReference type="WBParaSite" id="SBAD_0000121001-mRNA-1">
    <property type="protein sequence ID" value="SBAD_0000121001-mRNA-1"/>
    <property type="gene ID" value="SBAD_0000121001"/>
</dbReference>
<sequence length="112" mass="12663">MVLLAFVYDGRDEGSFPFTRAVIVTKRTPGHFGCYFLQPQQMTPKRRDLFILRCPYLLSDVVANVSALVSRSRLPHLEAHSPCHYLKVTLAQRAGPMPLHSVELDTVPRGQK</sequence>
<gene>
    <name evidence="1" type="ORF">SBAD_LOCUS1169</name>
</gene>
<proteinExistence type="predicted"/>
<name>A0A183IC25_9BILA</name>
<protein>
    <submittedName>
        <fullName evidence="1 3">Uncharacterized protein</fullName>
    </submittedName>
</protein>
<evidence type="ECO:0000313" key="3">
    <source>
        <dbReference type="WBParaSite" id="SBAD_0000121001-mRNA-1"/>
    </source>
</evidence>
<reference evidence="3" key="1">
    <citation type="submission" date="2016-06" db="UniProtKB">
        <authorList>
            <consortium name="WormBaseParasite"/>
        </authorList>
    </citation>
    <scope>IDENTIFICATION</scope>
</reference>
<evidence type="ECO:0000313" key="1">
    <source>
        <dbReference type="EMBL" id="VDO93427.1"/>
    </source>
</evidence>
<dbReference type="EMBL" id="UZAM01006732">
    <property type="protein sequence ID" value="VDO93427.1"/>
    <property type="molecule type" value="Genomic_DNA"/>
</dbReference>
<dbReference type="Proteomes" id="UP000270296">
    <property type="component" value="Unassembled WGS sequence"/>
</dbReference>
<dbReference type="AlphaFoldDB" id="A0A183IC25"/>
<keyword evidence="2" id="KW-1185">Reference proteome</keyword>
<evidence type="ECO:0000313" key="2">
    <source>
        <dbReference type="Proteomes" id="UP000270296"/>
    </source>
</evidence>
<organism evidence="3">
    <name type="scientific">Soboliphyme baturini</name>
    <dbReference type="NCBI Taxonomy" id="241478"/>
    <lineage>
        <taxon>Eukaryota</taxon>
        <taxon>Metazoa</taxon>
        <taxon>Ecdysozoa</taxon>
        <taxon>Nematoda</taxon>
        <taxon>Enoplea</taxon>
        <taxon>Dorylaimia</taxon>
        <taxon>Dioctophymatida</taxon>
        <taxon>Dioctophymatoidea</taxon>
        <taxon>Soboliphymatidae</taxon>
        <taxon>Soboliphyme</taxon>
    </lineage>
</organism>
<accession>A0A183IC25</accession>